<keyword evidence="2" id="KW-0134">Cell wall</keyword>
<comment type="subcellular location">
    <subcellularLocation>
        <location evidence="1">Secreted</location>
        <location evidence="1">Cell wall</location>
    </subcellularLocation>
</comment>
<reference evidence="4" key="1">
    <citation type="submission" date="2013-01" db="EMBL/GenBank/DDBJ databases">
        <title>Draft Genome Sequence of a Mulberry Tree, Morus notabilis C.K. Schneid.</title>
        <authorList>
            <person name="He N."/>
            <person name="Zhao S."/>
        </authorList>
    </citation>
    <scope>NUCLEOTIDE SEQUENCE</scope>
</reference>
<evidence type="ECO:0000256" key="2">
    <source>
        <dbReference type="ARBA" id="ARBA00022512"/>
    </source>
</evidence>
<evidence type="ECO:0000313" key="4">
    <source>
        <dbReference type="Proteomes" id="UP000030645"/>
    </source>
</evidence>
<keyword evidence="4" id="KW-1185">Reference proteome</keyword>
<evidence type="ECO:0000313" key="3">
    <source>
        <dbReference type="EMBL" id="EXC41718.1"/>
    </source>
</evidence>
<dbReference type="AlphaFoldDB" id="W9SP40"/>
<gene>
    <name evidence="3" type="ORF">L484_000465</name>
</gene>
<accession>W9SP40</accession>
<dbReference type="SUPFAM" id="SSF51126">
    <property type="entry name" value="Pectin lyase-like"/>
    <property type="match status" value="1"/>
</dbReference>
<dbReference type="Gene3D" id="2.160.20.10">
    <property type="entry name" value="Single-stranded right-handed beta-helix, Pectin lyase-like"/>
    <property type="match status" value="1"/>
</dbReference>
<dbReference type="Proteomes" id="UP000030645">
    <property type="component" value="Unassembled WGS sequence"/>
</dbReference>
<dbReference type="InterPro" id="IPR012334">
    <property type="entry name" value="Pectin_lyas_fold"/>
</dbReference>
<evidence type="ECO:0000256" key="1">
    <source>
        <dbReference type="ARBA" id="ARBA00004191"/>
    </source>
</evidence>
<keyword evidence="2" id="KW-0964">Secreted</keyword>
<protein>
    <submittedName>
        <fullName evidence="3">Putative polygalacturonase</fullName>
    </submittedName>
</protein>
<organism evidence="3 4">
    <name type="scientific">Morus notabilis</name>
    <dbReference type="NCBI Taxonomy" id="981085"/>
    <lineage>
        <taxon>Eukaryota</taxon>
        <taxon>Viridiplantae</taxon>
        <taxon>Streptophyta</taxon>
        <taxon>Embryophyta</taxon>
        <taxon>Tracheophyta</taxon>
        <taxon>Spermatophyta</taxon>
        <taxon>Magnoliopsida</taxon>
        <taxon>eudicotyledons</taxon>
        <taxon>Gunneridae</taxon>
        <taxon>Pentapetalae</taxon>
        <taxon>rosids</taxon>
        <taxon>fabids</taxon>
        <taxon>Rosales</taxon>
        <taxon>Moraceae</taxon>
        <taxon>Moreae</taxon>
        <taxon>Morus</taxon>
    </lineage>
</organism>
<proteinExistence type="predicted"/>
<dbReference type="InterPro" id="IPR011050">
    <property type="entry name" value="Pectin_lyase_fold/virulence"/>
</dbReference>
<dbReference type="EMBL" id="KE621828">
    <property type="protein sequence ID" value="EXC41718.1"/>
    <property type="molecule type" value="Genomic_DNA"/>
</dbReference>
<sequence length="84" mass="9385">MHIRGTSATEEAIKFSCSNSMPCEGLYLEDIQLWSRKGKRTRAFCWEAYGTSSGVVYPPVSIFPSEGFIKKYGSSETYSILQSS</sequence>
<name>W9SP40_9ROSA</name>
<dbReference type="STRING" id="981085.W9SP40"/>